<keyword evidence="5" id="KW-0645">Protease</keyword>
<comment type="subcellular location">
    <subcellularLocation>
        <location evidence="2">Membrane</location>
        <topology evidence="2">Multi-pass membrane protein</topology>
    </subcellularLocation>
</comment>
<feature type="transmembrane region" description="Helical" evidence="12">
    <location>
        <begin position="264"/>
        <end position="281"/>
    </location>
</feature>
<dbReference type="Gene3D" id="1.20.1540.10">
    <property type="entry name" value="Rhomboid-like"/>
    <property type="match status" value="1"/>
</dbReference>
<evidence type="ECO:0000256" key="12">
    <source>
        <dbReference type="SAM" id="Phobius"/>
    </source>
</evidence>
<evidence type="ECO:0000256" key="10">
    <source>
        <dbReference type="ARBA" id="ARBA00022989"/>
    </source>
</evidence>
<reference evidence="14" key="1">
    <citation type="submission" date="2020-07" db="EMBL/GenBank/DDBJ databases">
        <title>The High-quality genome of the commercially important snow crab, Chionoecetes opilio.</title>
        <authorList>
            <person name="Jeong J.-H."/>
            <person name="Ryu S."/>
        </authorList>
    </citation>
    <scope>NUCLEOTIDE SEQUENCE</scope>
    <source>
        <strain evidence="14">MADBK_172401_WGS</strain>
        <tissue evidence="14">Digestive gland</tissue>
    </source>
</reference>
<dbReference type="GO" id="GO:0006508">
    <property type="term" value="P:proteolysis"/>
    <property type="evidence" value="ECO:0007669"/>
    <property type="project" value="UniProtKB-KW"/>
</dbReference>
<dbReference type="InterPro" id="IPR002048">
    <property type="entry name" value="EF_hand_dom"/>
</dbReference>
<feature type="transmembrane region" description="Helical" evidence="12">
    <location>
        <begin position="227"/>
        <end position="252"/>
    </location>
</feature>
<evidence type="ECO:0000256" key="9">
    <source>
        <dbReference type="ARBA" id="ARBA00022837"/>
    </source>
</evidence>
<dbReference type="SUPFAM" id="SSF47473">
    <property type="entry name" value="EF-hand"/>
    <property type="match status" value="1"/>
</dbReference>
<dbReference type="InterPro" id="IPR018247">
    <property type="entry name" value="EF_Hand_1_Ca_BS"/>
</dbReference>
<evidence type="ECO:0000256" key="1">
    <source>
        <dbReference type="ARBA" id="ARBA00000156"/>
    </source>
</evidence>
<dbReference type="OrthoDB" id="418595at2759"/>
<dbReference type="PROSITE" id="PS50222">
    <property type="entry name" value="EF_HAND_2"/>
    <property type="match status" value="1"/>
</dbReference>
<evidence type="ECO:0000256" key="11">
    <source>
        <dbReference type="ARBA" id="ARBA00023136"/>
    </source>
</evidence>
<dbReference type="SMART" id="SM00054">
    <property type="entry name" value="EFh"/>
    <property type="match status" value="2"/>
</dbReference>
<evidence type="ECO:0000259" key="13">
    <source>
        <dbReference type="PROSITE" id="PS50222"/>
    </source>
</evidence>
<comment type="caution">
    <text evidence="14">The sequence shown here is derived from an EMBL/GenBank/DDBJ whole genome shotgun (WGS) entry which is preliminary data.</text>
</comment>
<dbReference type="FunFam" id="1.20.1540.10:FF:000007">
    <property type="entry name" value="Rhomboid like 2"/>
    <property type="match status" value="1"/>
</dbReference>
<dbReference type="Gene3D" id="1.10.238.10">
    <property type="entry name" value="EF-hand"/>
    <property type="match status" value="1"/>
</dbReference>
<evidence type="ECO:0000313" key="14">
    <source>
        <dbReference type="EMBL" id="KAG0726585.1"/>
    </source>
</evidence>
<accession>A0A8J5D2S5</accession>
<dbReference type="CDD" id="cd00051">
    <property type="entry name" value="EFh"/>
    <property type="match status" value="1"/>
</dbReference>
<dbReference type="InterPro" id="IPR011992">
    <property type="entry name" value="EF-hand-dom_pair"/>
</dbReference>
<dbReference type="GO" id="GO:0005509">
    <property type="term" value="F:calcium ion binding"/>
    <property type="evidence" value="ECO:0007669"/>
    <property type="project" value="InterPro"/>
</dbReference>
<proteinExistence type="inferred from homology"/>
<keyword evidence="6 12" id="KW-0812">Transmembrane</keyword>
<feature type="transmembrane region" description="Helical" evidence="12">
    <location>
        <begin position="319"/>
        <end position="338"/>
    </location>
</feature>
<dbReference type="GO" id="GO:0004252">
    <property type="term" value="F:serine-type endopeptidase activity"/>
    <property type="evidence" value="ECO:0007669"/>
    <property type="project" value="InterPro"/>
</dbReference>
<comment type="similarity">
    <text evidence="3">Belongs to the peptidase S54 family.</text>
</comment>
<feature type="transmembrane region" description="Helical" evidence="12">
    <location>
        <begin position="377"/>
        <end position="399"/>
    </location>
</feature>
<dbReference type="PANTHER" id="PTHR45840">
    <property type="entry name" value="RHOMBOID-RELATED PROTEIN"/>
    <property type="match status" value="1"/>
</dbReference>
<comment type="catalytic activity">
    <reaction evidence="1">
        <text>Cleaves type-1 transmembrane domains using a catalytic dyad composed of serine and histidine that are contributed by different transmembrane domains.</text>
        <dbReference type="EC" id="3.4.21.105"/>
    </reaction>
</comment>
<keyword evidence="9" id="KW-0106">Calcium</keyword>
<dbReference type="PROSITE" id="PS00018">
    <property type="entry name" value="EF_HAND_1"/>
    <property type="match status" value="1"/>
</dbReference>
<evidence type="ECO:0000256" key="7">
    <source>
        <dbReference type="ARBA" id="ARBA00022801"/>
    </source>
</evidence>
<evidence type="ECO:0000256" key="8">
    <source>
        <dbReference type="ARBA" id="ARBA00022825"/>
    </source>
</evidence>
<feature type="transmembrane region" description="Helical" evidence="12">
    <location>
        <begin position="287"/>
        <end position="307"/>
    </location>
</feature>
<gene>
    <name evidence="14" type="primary">rom-1_1</name>
    <name evidence="14" type="ORF">GWK47_036262</name>
</gene>
<dbReference type="EMBL" id="JACEEZ010004211">
    <property type="protein sequence ID" value="KAG0726585.1"/>
    <property type="molecule type" value="Genomic_DNA"/>
</dbReference>
<dbReference type="PANTHER" id="PTHR45840:SF2">
    <property type="entry name" value="PROTEIN RHOMBOID-RELATED"/>
    <property type="match status" value="1"/>
</dbReference>
<dbReference type="GO" id="GO:0016020">
    <property type="term" value="C:membrane"/>
    <property type="evidence" value="ECO:0007669"/>
    <property type="project" value="UniProtKB-SubCell"/>
</dbReference>
<name>A0A8J5D2S5_CHIOP</name>
<keyword evidence="10 12" id="KW-1133">Transmembrane helix</keyword>
<sequence length="427" mass="47270">MRAVVPDTFKYNLDAWLANIPDPPPTPGYTSSNTNSLLHWIKEERELSGAAKAMSRQGRTSGRYEPINWHEIFQRIDGDGDGLILRSELRRYLLATPVSEVPLSDDMVDSMLYHVDYNNDGFINLQEFYALVNVPVDTKTRSVLQRTLVATAFSIAPRSQVSHGDRLYIAEYSCCPPPLLVPLLCIAEVGVFVYYAVTMGDVGPYSPVPWSSPLIYDPRRRLEAWRFISYMFLHAGYIHLLSNVMVALFVGIPLEMVHKWWRILLLYVAGVLAGSLAASMFDPKSYLVGASGGCYALIAAHLANIIMNWGEMPFNWVRLLVLLALMGTDIGVFAHATLTQSTSRVSYVAHLAGFVAGLLLGMVTLRNLKEYRWEVVLKWMGLAIFLALIAAAVVIQVAYPDLVGLYPPMPVSGVSGKLLNGGAEVAV</sequence>
<feature type="transmembrane region" description="Helical" evidence="12">
    <location>
        <begin position="344"/>
        <end position="365"/>
    </location>
</feature>
<dbReference type="AlphaFoldDB" id="A0A8J5D2S5"/>
<dbReference type="Proteomes" id="UP000770661">
    <property type="component" value="Unassembled WGS sequence"/>
</dbReference>
<dbReference type="InterPro" id="IPR022764">
    <property type="entry name" value="Peptidase_S54_rhomboid_dom"/>
</dbReference>
<evidence type="ECO:0000256" key="4">
    <source>
        <dbReference type="ARBA" id="ARBA00013039"/>
    </source>
</evidence>
<evidence type="ECO:0000256" key="3">
    <source>
        <dbReference type="ARBA" id="ARBA00009045"/>
    </source>
</evidence>
<evidence type="ECO:0000256" key="5">
    <source>
        <dbReference type="ARBA" id="ARBA00022670"/>
    </source>
</evidence>
<evidence type="ECO:0000313" key="15">
    <source>
        <dbReference type="Proteomes" id="UP000770661"/>
    </source>
</evidence>
<keyword evidence="11 12" id="KW-0472">Membrane</keyword>
<organism evidence="14 15">
    <name type="scientific">Chionoecetes opilio</name>
    <name type="common">Atlantic snow crab</name>
    <name type="synonym">Cancer opilio</name>
    <dbReference type="NCBI Taxonomy" id="41210"/>
    <lineage>
        <taxon>Eukaryota</taxon>
        <taxon>Metazoa</taxon>
        <taxon>Ecdysozoa</taxon>
        <taxon>Arthropoda</taxon>
        <taxon>Crustacea</taxon>
        <taxon>Multicrustacea</taxon>
        <taxon>Malacostraca</taxon>
        <taxon>Eumalacostraca</taxon>
        <taxon>Eucarida</taxon>
        <taxon>Decapoda</taxon>
        <taxon>Pleocyemata</taxon>
        <taxon>Brachyura</taxon>
        <taxon>Eubrachyura</taxon>
        <taxon>Majoidea</taxon>
        <taxon>Majidae</taxon>
        <taxon>Chionoecetes</taxon>
    </lineage>
</organism>
<evidence type="ECO:0000256" key="6">
    <source>
        <dbReference type="ARBA" id="ARBA00022692"/>
    </source>
</evidence>
<evidence type="ECO:0000256" key="2">
    <source>
        <dbReference type="ARBA" id="ARBA00004141"/>
    </source>
</evidence>
<keyword evidence="7" id="KW-0378">Hydrolase</keyword>
<dbReference type="SUPFAM" id="SSF144091">
    <property type="entry name" value="Rhomboid-like"/>
    <property type="match status" value="1"/>
</dbReference>
<feature type="domain" description="EF-hand" evidence="13">
    <location>
        <begin position="64"/>
        <end position="99"/>
    </location>
</feature>
<dbReference type="Pfam" id="PF13499">
    <property type="entry name" value="EF-hand_7"/>
    <property type="match status" value="1"/>
</dbReference>
<dbReference type="EC" id="3.4.21.105" evidence="4"/>
<dbReference type="InterPro" id="IPR051739">
    <property type="entry name" value="Rhomboid_IM_Serine_Proteases"/>
</dbReference>
<dbReference type="Pfam" id="PF01694">
    <property type="entry name" value="Rhomboid"/>
    <property type="match status" value="1"/>
</dbReference>
<protein>
    <recommendedName>
        <fullName evidence="4">rhomboid protease</fullName>
        <ecNumber evidence="4">3.4.21.105</ecNumber>
    </recommendedName>
</protein>
<dbReference type="InterPro" id="IPR035952">
    <property type="entry name" value="Rhomboid-like_sf"/>
</dbReference>
<keyword evidence="15" id="KW-1185">Reference proteome</keyword>
<keyword evidence="8" id="KW-0720">Serine protease</keyword>